<feature type="non-terminal residue" evidence="1">
    <location>
        <position position="120"/>
    </location>
</feature>
<name>A0A1B6HFP0_9HEMI</name>
<feature type="non-terminal residue" evidence="1">
    <location>
        <position position="1"/>
    </location>
</feature>
<reference evidence="1" key="1">
    <citation type="submission" date="2015-11" db="EMBL/GenBank/DDBJ databases">
        <title>De novo transcriptome assembly of four potential Pierce s Disease insect vectors from Arizona vineyards.</title>
        <authorList>
            <person name="Tassone E.E."/>
        </authorList>
    </citation>
    <scope>NUCLEOTIDE SEQUENCE</scope>
</reference>
<dbReference type="PANTHER" id="PTHR10773">
    <property type="entry name" value="DNA-DIRECTED RNA POLYMERASES I, II, AND III SUBUNIT RPABC2"/>
    <property type="match status" value="1"/>
</dbReference>
<dbReference type="PANTHER" id="PTHR10773:SF19">
    <property type="match status" value="1"/>
</dbReference>
<gene>
    <name evidence="1" type="ORF">g.2097</name>
</gene>
<proteinExistence type="predicted"/>
<evidence type="ECO:0000313" key="1">
    <source>
        <dbReference type="EMBL" id="JAS73472.1"/>
    </source>
</evidence>
<accession>A0A1B6HFP0</accession>
<sequence>GDPSLVRDHIKSLHTVESHYCRVKTNRKYLGAHLSIAKMYDLYVQKCASENITPVRKSLYYKIFTTEFNLGFHCPKSDRCDTCEKFIVARKTETLTETLQKEYDWHIVCKNSMRDVRKKE</sequence>
<organism evidence="1">
    <name type="scientific">Homalodisca liturata</name>
    <dbReference type="NCBI Taxonomy" id="320908"/>
    <lineage>
        <taxon>Eukaryota</taxon>
        <taxon>Metazoa</taxon>
        <taxon>Ecdysozoa</taxon>
        <taxon>Arthropoda</taxon>
        <taxon>Hexapoda</taxon>
        <taxon>Insecta</taxon>
        <taxon>Pterygota</taxon>
        <taxon>Neoptera</taxon>
        <taxon>Paraneoptera</taxon>
        <taxon>Hemiptera</taxon>
        <taxon>Auchenorrhyncha</taxon>
        <taxon>Membracoidea</taxon>
        <taxon>Cicadellidae</taxon>
        <taxon>Cicadellinae</taxon>
        <taxon>Proconiini</taxon>
        <taxon>Homalodisca</taxon>
    </lineage>
</organism>
<protein>
    <submittedName>
        <fullName evidence="1">Uncharacterized protein</fullName>
    </submittedName>
</protein>
<dbReference type="AlphaFoldDB" id="A0A1B6HFP0"/>
<dbReference type="EMBL" id="GECU01034234">
    <property type="protein sequence ID" value="JAS73472.1"/>
    <property type="molecule type" value="Transcribed_RNA"/>
</dbReference>